<name>A0AAN8IED2_TRICO</name>
<evidence type="ECO:0000313" key="2">
    <source>
        <dbReference type="EMBL" id="KAK5970186.1"/>
    </source>
</evidence>
<dbReference type="InterPro" id="IPR000242">
    <property type="entry name" value="PTP_cat"/>
</dbReference>
<evidence type="ECO:0000259" key="1">
    <source>
        <dbReference type="PROSITE" id="PS50055"/>
    </source>
</evidence>
<dbReference type="InterPro" id="IPR029021">
    <property type="entry name" value="Prot-tyrosine_phosphatase-like"/>
</dbReference>
<feature type="non-terminal residue" evidence="2">
    <location>
        <position position="1"/>
    </location>
</feature>
<dbReference type="Pfam" id="PF00102">
    <property type="entry name" value="Y_phosphatase"/>
    <property type="match status" value="1"/>
</dbReference>
<dbReference type="SMART" id="SM00194">
    <property type="entry name" value="PTPc"/>
    <property type="match status" value="1"/>
</dbReference>
<proteinExistence type="predicted"/>
<protein>
    <submittedName>
        <fullName evidence="2">Receptor-type tyrosine-protein phosphatase epsilon</fullName>
    </submittedName>
</protein>
<dbReference type="EMBL" id="WIXE01019230">
    <property type="protein sequence ID" value="KAK5970186.1"/>
    <property type="molecule type" value="Genomic_DNA"/>
</dbReference>
<feature type="domain" description="Tyrosine-protein phosphatase" evidence="1">
    <location>
        <begin position="39"/>
        <end position="239"/>
    </location>
</feature>
<organism evidence="2 3">
    <name type="scientific">Trichostrongylus colubriformis</name>
    <name type="common">Black scour worm</name>
    <dbReference type="NCBI Taxonomy" id="6319"/>
    <lineage>
        <taxon>Eukaryota</taxon>
        <taxon>Metazoa</taxon>
        <taxon>Ecdysozoa</taxon>
        <taxon>Nematoda</taxon>
        <taxon>Chromadorea</taxon>
        <taxon>Rhabditida</taxon>
        <taxon>Rhabditina</taxon>
        <taxon>Rhabditomorpha</taxon>
        <taxon>Strongyloidea</taxon>
        <taxon>Trichostrongylidae</taxon>
        <taxon>Trichostrongylus</taxon>
    </lineage>
</organism>
<dbReference type="AlphaFoldDB" id="A0AAN8IED2"/>
<dbReference type="PANTHER" id="PTHR23219">
    <property type="entry name" value="TYROSINE-PROTEIN PHOSPHATASE C15H7.3-RELATED"/>
    <property type="match status" value="1"/>
</dbReference>
<evidence type="ECO:0000313" key="3">
    <source>
        <dbReference type="Proteomes" id="UP001331761"/>
    </source>
</evidence>
<dbReference type="Proteomes" id="UP001331761">
    <property type="component" value="Unassembled WGS sequence"/>
</dbReference>
<sequence>CSPNLRRAKSTPANTFPHEVEKIVDEFVERIVTMGIEGLKHEFSTVSSYRCPDETYKYEAFLANPERNRYNDVVCLDATRVVLHHDVPPATDYIHANWVKFDKHDRAFIMTQAPLESTIGDFWRMVFQENCSSIVNLTQSVELDNMKCVLYWPQHGGSFNTYDKMFVNTKKVEHDDNFFVYTVEILPEGCSNSHIVKLIHMTNWPDKGVPPSGRHVLRLLRKVVQVSVDRRVSLWSMSC</sequence>
<dbReference type="PROSITE" id="PS50055">
    <property type="entry name" value="TYR_PHOSPHATASE_PTP"/>
    <property type="match status" value="1"/>
</dbReference>
<dbReference type="CDD" id="cd00047">
    <property type="entry name" value="PTPc"/>
    <property type="match status" value="1"/>
</dbReference>
<dbReference type="PANTHER" id="PTHR23219:SF13">
    <property type="entry name" value="TYROSINE-PROTEIN PHOSPHATASE DOMAIN-CONTAINING PROTEIN"/>
    <property type="match status" value="1"/>
</dbReference>
<reference evidence="2 3" key="1">
    <citation type="submission" date="2019-10" db="EMBL/GenBank/DDBJ databases">
        <title>Assembly and Annotation for the nematode Trichostrongylus colubriformis.</title>
        <authorList>
            <person name="Martin J."/>
        </authorList>
    </citation>
    <scope>NUCLEOTIDE SEQUENCE [LARGE SCALE GENOMIC DNA]</scope>
    <source>
        <strain evidence="2">G859</strain>
        <tissue evidence="2">Whole worm</tissue>
    </source>
</reference>
<dbReference type="Gene3D" id="3.90.190.10">
    <property type="entry name" value="Protein tyrosine phosphatase superfamily"/>
    <property type="match status" value="1"/>
</dbReference>
<dbReference type="GO" id="GO:0004725">
    <property type="term" value="F:protein tyrosine phosphatase activity"/>
    <property type="evidence" value="ECO:0007669"/>
    <property type="project" value="InterPro"/>
</dbReference>
<dbReference type="SUPFAM" id="SSF52799">
    <property type="entry name" value="(Phosphotyrosine protein) phosphatases II"/>
    <property type="match status" value="1"/>
</dbReference>
<accession>A0AAN8IED2</accession>
<comment type="caution">
    <text evidence="2">The sequence shown here is derived from an EMBL/GenBank/DDBJ whole genome shotgun (WGS) entry which is preliminary data.</text>
</comment>
<keyword evidence="2" id="KW-0675">Receptor</keyword>
<gene>
    <name evidence="2" type="ORF">GCK32_015601</name>
</gene>
<keyword evidence="3" id="KW-1185">Reference proteome</keyword>
<dbReference type="PRINTS" id="PR00700">
    <property type="entry name" value="PRTYPHPHTASE"/>
</dbReference>